<feature type="region of interest" description="Disordered" evidence="1">
    <location>
        <begin position="671"/>
        <end position="695"/>
    </location>
</feature>
<feature type="compositionally biased region" description="Acidic residues" evidence="1">
    <location>
        <begin position="12"/>
        <end position="21"/>
    </location>
</feature>
<protein>
    <submittedName>
        <fullName evidence="2">Uncharacterized protein</fullName>
    </submittedName>
</protein>
<feature type="region of interest" description="Disordered" evidence="1">
    <location>
        <begin position="1661"/>
        <end position="1682"/>
    </location>
</feature>
<name>A0A1Y2M3A9_EPING</name>
<feature type="compositionally biased region" description="Basic residues" evidence="1">
    <location>
        <begin position="677"/>
        <end position="688"/>
    </location>
</feature>
<dbReference type="InterPro" id="IPR019021">
    <property type="entry name" value="Mms22"/>
</dbReference>
<reference evidence="2 3" key="1">
    <citation type="journal article" date="2017" name="Genome Announc.">
        <title>Genome sequence of the saprophytic ascomycete Epicoccum nigrum ICMP 19927 strain isolated from New Zealand.</title>
        <authorList>
            <person name="Fokin M."/>
            <person name="Fleetwood D."/>
            <person name="Weir B.S."/>
            <person name="Villas-Boas S.G."/>
        </authorList>
    </citation>
    <scope>NUCLEOTIDE SEQUENCE [LARGE SCALE GENOMIC DNA]</scope>
    <source>
        <strain evidence="2 3">ICMP 19927</strain>
    </source>
</reference>
<organism evidence="2 3">
    <name type="scientific">Epicoccum nigrum</name>
    <name type="common">Soil fungus</name>
    <name type="synonym">Epicoccum purpurascens</name>
    <dbReference type="NCBI Taxonomy" id="105696"/>
    <lineage>
        <taxon>Eukaryota</taxon>
        <taxon>Fungi</taxon>
        <taxon>Dikarya</taxon>
        <taxon>Ascomycota</taxon>
        <taxon>Pezizomycotina</taxon>
        <taxon>Dothideomycetes</taxon>
        <taxon>Pleosporomycetidae</taxon>
        <taxon>Pleosporales</taxon>
        <taxon>Pleosporineae</taxon>
        <taxon>Didymellaceae</taxon>
        <taxon>Epicoccum</taxon>
    </lineage>
</organism>
<feature type="compositionally biased region" description="Low complexity" evidence="1">
    <location>
        <begin position="478"/>
        <end position="487"/>
    </location>
</feature>
<feature type="region of interest" description="Disordered" evidence="1">
    <location>
        <begin position="755"/>
        <end position="817"/>
    </location>
</feature>
<feature type="region of interest" description="Disordered" evidence="1">
    <location>
        <begin position="286"/>
        <end position="504"/>
    </location>
</feature>
<feature type="compositionally biased region" description="Polar residues" evidence="1">
    <location>
        <begin position="130"/>
        <end position="145"/>
    </location>
</feature>
<accession>A0A1Y2M3A9</accession>
<dbReference type="GO" id="GO:0035361">
    <property type="term" value="C:Cul8-RING ubiquitin ligase complex"/>
    <property type="evidence" value="ECO:0007669"/>
    <property type="project" value="TreeGrafter"/>
</dbReference>
<dbReference type="PANTHER" id="PTHR28122:SF1">
    <property type="entry name" value="E3 UBIQUITIN-PROTEIN LIGASE SUBSTRATE RECEPTOR MMS22"/>
    <property type="match status" value="1"/>
</dbReference>
<sequence>MSKWRQRGFVQDSDEEEDEPPLESQTSSQEIRHHGRVERVPELPGGRLADGDAVTQERKDTGSPVPAAHGLGSTHGGTTWNAASPKGTSPARPTPSPFTPPTIRHVREEPFESPDPLQSTPTARHWAQGPTFSSQLRHSPNYQRSSQEEIQLRAFALPSQILGEPIQTSYGASAGRFSNHVRASDILGEFGVAALSDNSQDETVLRQESDRESTLSDYPSDLSDSEPPLRTLYAEPHRRTAVQVVIPSSTALQYQLAAEEARQRNFRQRKPIQLHPYVLEGERYRREVQSRGLKPVPRERSPLRKQGQNNAESQEEEFNPFRVGSSSPPDPQIFVSTPAAEQTRDNTQRVGSRKRSRASPSRRKSPSDQLRLPKSGKRRRLEGTRPQHLARTSGSSPLPLDIWSLPPDSPPLTSSPVTNEHVASALPTRDEHSLPTPSDSSIIHDEPVRLPESDSDSIPRSARRSGVELRRPARVVLSDAPSSSSDEASSESEREDTQLQQVSKKIKGVLPASWLRIDRQTQERRQALARQRTRQNIQSPEPTELQRGIAQKVVRPHARIVGPVQPLSAADNPVVISDDSDQEPVPASHQHDNDLRAAADDASALAAIFDDRYAAHDDDLASMEHDRLLLPTLGGLGTNRKRQPKITDAFGNTKRTKQSTDGVRNSRVHKIVSDTSRRKKHAGSRRPRGTSPPALSVMDAELLPAAPQFLRLARRAAQRDVNLARQSPRHKQIRLHTEQDTRDATAALHQWQQGLLRPRISHIPSHSRSRRSPLVDTTDNRQQTPESASLRKSTKSTNEANAGSLRTIPASQPRRRKEVAPALQMLQRSAPARGKTARSKTAARAFSTTGKSVQYVPILPRAAQLEGDAKSVGRESRKAAFQRGLQHAAQRLDSDPAFKQPNLNPQLARFLADDDAVLPPLPIAKDIGEVGDQGSKEVGSARATPAPRKRLKRKPQAQRLDIDIREYRQPSEPIFQPQSEPSPADPVPISLENASMKQTGDVLVGLKPCGTRYPVTFDITPLKSDTYFHANTLVGSEDLHRALSIDKLGARELDESAGYFTISYGSMNIRCGPWNDDIYFQLNQMIINRILPAGRQSDVGSSQIPLADYSTALSEVLRKLITYISRYLSFSDPIDRQDFITKMQQLLQNLFDRVNVVHTADCEFQIPPQQTSDTVRVLSYLLVFSIQIFQVARHITFFGIEKGKLLNTIKSIAQRLVKNVVRRTTDLYHFHERNRLHKERENGIQERDVLAECVVICIHALDLLDEPLLGFWDLVSQELSLPSPAPNQTQVLENVWATVFSLLPFQEFDLSGIPDRHRLKAFNNDNWGCLNTVLKRILGLYDATSRQNGSSINDYIRVNLTRCYILINDWNWKRPDQILNTVFDFFGRRGLRPLQHETVSGSAKFLQTFTTPESLALGPNERIFHIALKCLATGLHAMAQLYPEKKIRSFVFRHIPNHGRTYPKDQPLVEEDLAALRSHHDLLATLYCAAPPSCRPKLDHIRSLVSHESSHREACRVSVRAWGNLATFQVSTDEPYASARPLALWYKDMLHQTLMQYRLAKTEAEDFLKPGNLHEPNEMVTAMVKQTMARNQSQVIATLRDSISGMKHAAQCANDHTSLASFLIDSNVTSLLELPHLEDHRLLCVIRDTLSVVRQYVSMHSVRTQQQTSQPRSEESQDYGDFPDLDDLGDLDDINTGGAVQTATVPQSPCVGLMQRSLWHLMSNAFGADHSSDDNLLMDCIDTWVLTAHNQVSNGDKQWSHYLDSFSPVSWQQLRCTEQTRKFRPYFMAVLISHDRTAYKEHQFEFLTALLLCLADRESMLRFQHRLLEAIVRADADHPLLRNLPFFKSTHDGELDITAETLRSRRLTLISSLLSNMRDDVYTTSIQEPGSVLEVKRTYATMLNEFMSTLKSNYQQLQQGDIVTGVYVEFVQKIVQFLKQYTGDICPVLPFFTDSVAFPLPSMDPTYVVGRLCGYAPKSKDMGTAKQLSFFVQTVAQQAAADNQQAYLVNQLRTALCTGEVPVNDRVALRTVLLQGIFPAYIEGAFASCIGHLIAGPILKCLPAVIDKMIYDLRVNQIESVSTAVETIVSIAHAFIRGTEHLKGDVVLLSQPSILNGLTHMFETATSILRLLDYIVGRSMPTGRLPLVTYFEEFNAYIAQMFGAEIPQEVPSYRGDAHAALPNAQAADLLTFCTNGLRNSLETNWSTDQDDAVFFGRGQARKEIQCAVKSAEGEKKGLLEALGRFRDIADEMAGDGHGHGRPGEVVKEAGYGDDIVV</sequence>
<feature type="compositionally biased region" description="Basic and acidic residues" evidence="1">
    <location>
        <begin position="203"/>
        <end position="214"/>
    </location>
</feature>
<feature type="region of interest" description="Disordered" evidence="1">
    <location>
        <begin position="720"/>
        <end position="739"/>
    </location>
</feature>
<feature type="compositionally biased region" description="Polar residues" evidence="1">
    <location>
        <begin position="775"/>
        <end position="801"/>
    </location>
</feature>
<feature type="compositionally biased region" description="Basic and acidic residues" evidence="1">
    <location>
        <begin position="960"/>
        <end position="969"/>
    </location>
</feature>
<gene>
    <name evidence="2" type="ORF">B5807_05063</name>
</gene>
<dbReference type="OMA" id="DNRIDYM"/>
<dbReference type="GO" id="GO:0031297">
    <property type="term" value="P:replication fork processing"/>
    <property type="evidence" value="ECO:0007669"/>
    <property type="project" value="InterPro"/>
</dbReference>
<feature type="region of interest" description="Disordered" evidence="1">
    <location>
        <begin position="564"/>
        <end position="590"/>
    </location>
</feature>
<dbReference type="Pfam" id="PF09462">
    <property type="entry name" value="Mus7"/>
    <property type="match status" value="1"/>
</dbReference>
<keyword evidence="3" id="KW-1185">Reference proteome</keyword>
<feature type="region of interest" description="Disordered" evidence="1">
    <location>
        <begin position="1"/>
        <end position="147"/>
    </location>
</feature>
<dbReference type="GO" id="GO:0000724">
    <property type="term" value="P:double-strand break repair via homologous recombination"/>
    <property type="evidence" value="ECO:0007669"/>
    <property type="project" value="TreeGrafter"/>
</dbReference>
<feature type="compositionally biased region" description="Polar residues" evidence="1">
    <location>
        <begin position="1661"/>
        <end position="1671"/>
    </location>
</feature>
<dbReference type="EMBL" id="KZ107842">
    <property type="protein sequence ID" value="OSS50319.1"/>
    <property type="molecule type" value="Genomic_DNA"/>
</dbReference>
<feature type="region of interest" description="Disordered" evidence="1">
    <location>
        <begin position="199"/>
        <end position="229"/>
    </location>
</feature>
<proteinExistence type="predicted"/>
<dbReference type="PANTHER" id="PTHR28122">
    <property type="entry name" value="E3 UBIQUITIN-PROTEIN LIGASE SUBSTRATE RECEPTOR MMS22"/>
    <property type="match status" value="1"/>
</dbReference>
<dbReference type="Proteomes" id="UP000193240">
    <property type="component" value="Unassembled WGS sequence"/>
</dbReference>
<dbReference type="GO" id="GO:0005634">
    <property type="term" value="C:nucleus"/>
    <property type="evidence" value="ECO:0007669"/>
    <property type="project" value="InterPro"/>
</dbReference>
<evidence type="ECO:0000256" key="1">
    <source>
        <dbReference type="SAM" id="MobiDB-lite"/>
    </source>
</evidence>
<dbReference type="STRING" id="105696.A0A1Y2M3A9"/>
<feature type="region of interest" description="Disordered" evidence="1">
    <location>
        <begin position="928"/>
        <end position="984"/>
    </location>
</feature>
<evidence type="ECO:0000313" key="2">
    <source>
        <dbReference type="EMBL" id="OSS50319.1"/>
    </source>
</evidence>
<evidence type="ECO:0000313" key="3">
    <source>
        <dbReference type="Proteomes" id="UP000193240"/>
    </source>
</evidence>
<dbReference type="InParanoid" id="A0A1Y2M3A9"/>
<feature type="compositionally biased region" description="Basic residues" evidence="1">
    <location>
        <begin position="351"/>
        <end position="364"/>
    </location>
</feature>
<feature type="compositionally biased region" description="Basic residues" evidence="1">
    <location>
        <begin position="947"/>
        <end position="956"/>
    </location>
</feature>
<feature type="compositionally biased region" description="Basic and acidic residues" evidence="1">
    <location>
        <begin position="442"/>
        <end position="452"/>
    </location>
</feature>
<feature type="region of interest" description="Disordered" evidence="1">
    <location>
        <begin position="525"/>
        <end position="547"/>
    </location>
</feature>